<sequence>MVLRHGKDVSKIANQAAKNKIQELETQLDELDLENEDDNAKVEHICEEISNLEEEMNNDNDDSDKAKEALTFFGIPSSCHNTNTTSLSGGFLKKVMLSCALFAQPDILMLDEPTNHLDISGIVQLRRLISSCSSSATTVLLVSHDVDLINDIATDVIHLHNQTLEYYNGCNYNAFLNVKSQQMTHQLKQGHKLEKQRNAMIGTIDKLKQQAAASDNSIAKKKIQRSINERKKKLEKSGIQKDEQGHRWRLQKAGCGIKKGSINSIDASTRNKLSHAQLLKRPETNISPVPDKAVQFVFRNTTCTWGEPLILAMDVGHGYGKQNDNGGSPSSSTNDLLPDNKNDNATENSSGQWIITKKPGMLFDCVDLCIEEGSRVCILGSNGCGKSTLLRILAGFEDPIEGKVHRAHNVNIGYFHQHVADELIENAWKEGGETAVAAAHDNVVNDDVAGGGGKGQTKKNNKMVTPLSLMTSLFPLKTEQDLRGALTSFGLSPQQATTNVKFLSGGERCRLCLAITMMKDPHVLILDEPTNHLDVESVEALSYGLNNWNGTVILVSHDVNLIRTVGGSCFVIMEEEGKIRRITNGIDSYLKSFRL</sequence>
<keyword evidence="1" id="KW-0677">Repeat</keyword>
<dbReference type="Gene3D" id="3.40.50.300">
    <property type="entry name" value="P-loop containing nucleotide triphosphate hydrolases"/>
    <property type="match status" value="2"/>
</dbReference>
<dbReference type="InterPro" id="IPR032781">
    <property type="entry name" value="ABC_tran_Xtn"/>
</dbReference>
<dbReference type="Pfam" id="PF12848">
    <property type="entry name" value="ABC_tran_Xtn"/>
    <property type="match status" value="1"/>
</dbReference>
<gene>
    <name evidence="7" type="ORF">DBRI1063_LOCUS12887</name>
</gene>
<dbReference type="GO" id="GO:0005524">
    <property type="term" value="F:ATP binding"/>
    <property type="evidence" value="ECO:0007669"/>
    <property type="project" value="UniProtKB-KW"/>
</dbReference>
<evidence type="ECO:0000256" key="5">
    <source>
        <dbReference type="SAM" id="MobiDB-lite"/>
    </source>
</evidence>
<dbReference type="Pfam" id="PF00005">
    <property type="entry name" value="ABC_tran"/>
    <property type="match status" value="2"/>
</dbReference>
<dbReference type="InterPro" id="IPR050611">
    <property type="entry name" value="ABCF"/>
</dbReference>
<dbReference type="CDD" id="cd03221">
    <property type="entry name" value="ABCF_EF-3"/>
    <property type="match status" value="1"/>
</dbReference>
<feature type="compositionally biased region" description="Polar residues" evidence="5">
    <location>
        <begin position="322"/>
        <end position="335"/>
    </location>
</feature>
<dbReference type="SMART" id="SM00382">
    <property type="entry name" value="AAA"/>
    <property type="match status" value="1"/>
</dbReference>
<dbReference type="SUPFAM" id="SSF52540">
    <property type="entry name" value="P-loop containing nucleoside triphosphate hydrolases"/>
    <property type="match status" value="2"/>
</dbReference>
<keyword evidence="4" id="KW-0175">Coiled coil</keyword>
<accession>A0A7S1ZBD2</accession>
<dbReference type="PANTHER" id="PTHR19211:SF117">
    <property type="entry name" value="ATP-BINDING CASSETTE SUB-FAMILY F MEMBER 3"/>
    <property type="match status" value="1"/>
</dbReference>
<dbReference type="PROSITE" id="PS50893">
    <property type="entry name" value="ABC_TRANSPORTER_2"/>
    <property type="match status" value="1"/>
</dbReference>
<feature type="region of interest" description="Disordered" evidence="5">
    <location>
        <begin position="218"/>
        <end position="245"/>
    </location>
</feature>
<feature type="compositionally biased region" description="Basic and acidic residues" evidence="5">
    <location>
        <begin position="235"/>
        <end position="245"/>
    </location>
</feature>
<dbReference type="AlphaFoldDB" id="A0A7S1ZBD2"/>
<organism evidence="7">
    <name type="scientific">Ditylum brightwellii</name>
    <dbReference type="NCBI Taxonomy" id="49249"/>
    <lineage>
        <taxon>Eukaryota</taxon>
        <taxon>Sar</taxon>
        <taxon>Stramenopiles</taxon>
        <taxon>Ochrophyta</taxon>
        <taxon>Bacillariophyta</taxon>
        <taxon>Mediophyceae</taxon>
        <taxon>Lithodesmiophycidae</taxon>
        <taxon>Lithodesmiales</taxon>
        <taxon>Lithodesmiaceae</taxon>
        <taxon>Ditylum</taxon>
    </lineage>
</organism>
<feature type="compositionally biased region" description="Basic residues" evidence="5">
    <location>
        <begin position="219"/>
        <end position="234"/>
    </location>
</feature>
<evidence type="ECO:0000259" key="6">
    <source>
        <dbReference type="PROSITE" id="PS50893"/>
    </source>
</evidence>
<keyword evidence="3" id="KW-0067">ATP-binding</keyword>
<dbReference type="FunFam" id="3.40.50.300:FF:000011">
    <property type="entry name" value="Putative ABC transporter ATP-binding component"/>
    <property type="match status" value="1"/>
</dbReference>
<feature type="coiled-coil region" evidence="4">
    <location>
        <begin position="7"/>
        <end position="69"/>
    </location>
</feature>
<dbReference type="InterPro" id="IPR003439">
    <property type="entry name" value="ABC_transporter-like_ATP-bd"/>
</dbReference>
<evidence type="ECO:0000256" key="4">
    <source>
        <dbReference type="SAM" id="Coils"/>
    </source>
</evidence>
<feature type="domain" description="ABC transporter" evidence="6">
    <location>
        <begin position="340"/>
        <end position="595"/>
    </location>
</feature>
<dbReference type="InterPro" id="IPR027417">
    <property type="entry name" value="P-loop_NTPase"/>
</dbReference>
<feature type="region of interest" description="Disordered" evidence="5">
    <location>
        <begin position="321"/>
        <end position="351"/>
    </location>
</feature>
<evidence type="ECO:0000256" key="1">
    <source>
        <dbReference type="ARBA" id="ARBA00022737"/>
    </source>
</evidence>
<name>A0A7S1ZBD2_9STRA</name>
<dbReference type="EMBL" id="HBGN01020220">
    <property type="protein sequence ID" value="CAD9333589.1"/>
    <property type="molecule type" value="Transcribed_RNA"/>
</dbReference>
<evidence type="ECO:0000313" key="7">
    <source>
        <dbReference type="EMBL" id="CAD9333589.1"/>
    </source>
</evidence>
<protein>
    <recommendedName>
        <fullName evidence="6">ABC transporter domain-containing protein</fullName>
    </recommendedName>
</protein>
<keyword evidence="2" id="KW-0547">Nucleotide-binding</keyword>
<reference evidence="7" key="1">
    <citation type="submission" date="2021-01" db="EMBL/GenBank/DDBJ databases">
        <authorList>
            <person name="Corre E."/>
            <person name="Pelletier E."/>
            <person name="Niang G."/>
            <person name="Scheremetjew M."/>
            <person name="Finn R."/>
            <person name="Kale V."/>
            <person name="Holt S."/>
            <person name="Cochrane G."/>
            <person name="Meng A."/>
            <person name="Brown T."/>
            <person name="Cohen L."/>
        </authorList>
    </citation>
    <scope>NUCLEOTIDE SEQUENCE</scope>
    <source>
        <strain evidence="7">Pop2</strain>
    </source>
</reference>
<dbReference type="InterPro" id="IPR003593">
    <property type="entry name" value="AAA+_ATPase"/>
</dbReference>
<evidence type="ECO:0000256" key="3">
    <source>
        <dbReference type="ARBA" id="ARBA00022840"/>
    </source>
</evidence>
<dbReference type="PANTHER" id="PTHR19211">
    <property type="entry name" value="ATP-BINDING TRANSPORT PROTEIN-RELATED"/>
    <property type="match status" value="1"/>
</dbReference>
<evidence type="ECO:0000256" key="2">
    <source>
        <dbReference type="ARBA" id="ARBA00022741"/>
    </source>
</evidence>
<proteinExistence type="predicted"/>
<dbReference type="GO" id="GO:0016887">
    <property type="term" value="F:ATP hydrolysis activity"/>
    <property type="evidence" value="ECO:0007669"/>
    <property type="project" value="InterPro"/>
</dbReference>